<reference evidence="2" key="1">
    <citation type="submission" date="2023-06" db="EMBL/GenBank/DDBJ databases">
        <title>Genomic analysis of the entomopathogenic nematode Steinernema hermaphroditum.</title>
        <authorList>
            <person name="Schwarz E.M."/>
            <person name="Heppert J.K."/>
            <person name="Baniya A."/>
            <person name="Schwartz H.T."/>
            <person name="Tan C.-H."/>
            <person name="Antoshechkin I."/>
            <person name="Sternberg P.W."/>
            <person name="Goodrich-Blair H."/>
            <person name="Dillman A.R."/>
        </authorList>
    </citation>
    <scope>NUCLEOTIDE SEQUENCE</scope>
    <source>
        <strain evidence="2">PS9179</strain>
        <tissue evidence="2">Whole animal</tissue>
    </source>
</reference>
<feature type="chain" id="PRO_5041263587" evidence="1">
    <location>
        <begin position="19"/>
        <end position="243"/>
    </location>
</feature>
<dbReference type="AlphaFoldDB" id="A0AA39I560"/>
<name>A0AA39I560_9BILA</name>
<organism evidence="2 3">
    <name type="scientific">Steinernema hermaphroditum</name>
    <dbReference type="NCBI Taxonomy" id="289476"/>
    <lineage>
        <taxon>Eukaryota</taxon>
        <taxon>Metazoa</taxon>
        <taxon>Ecdysozoa</taxon>
        <taxon>Nematoda</taxon>
        <taxon>Chromadorea</taxon>
        <taxon>Rhabditida</taxon>
        <taxon>Tylenchina</taxon>
        <taxon>Panagrolaimomorpha</taxon>
        <taxon>Strongyloidoidea</taxon>
        <taxon>Steinernematidae</taxon>
        <taxon>Steinernema</taxon>
    </lineage>
</organism>
<sequence length="243" mass="26531">MRSGALILLLLLLGASEAALRLKRDGKLSTRWISRKGGIDVPITLRSLITCLTPGLNDLVCLGPRVGVAEPREITLTKKKGAAFGYNNGVDVRLLDPLNVPLIGDQTEIGHHIGATVAENAVEFGSQRRIFNLYKDNTGGVFEVDRHGVGVDVGYRGSAADDRVKLHYTLLGLTFGNPQGGIANPPLMPGSPYRAATNPYIQPQPGHRWETADEWYRSQFRNFGDEQKTPSQRACPWCFAAPN</sequence>
<keyword evidence="1" id="KW-0732">Signal</keyword>
<dbReference type="Proteomes" id="UP001175271">
    <property type="component" value="Unassembled WGS sequence"/>
</dbReference>
<accession>A0AA39I560</accession>
<comment type="caution">
    <text evidence="2">The sequence shown here is derived from an EMBL/GenBank/DDBJ whole genome shotgun (WGS) entry which is preliminary data.</text>
</comment>
<feature type="signal peptide" evidence="1">
    <location>
        <begin position="1"/>
        <end position="18"/>
    </location>
</feature>
<protein>
    <submittedName>
        <fullName evidence="2">Uncharacterized protein</fullName>
    </submittedName>
</protein>
<evidence type="ECO:0000313" key="3">
    <source>
        <dbReference type="Proteomes" id="UP001175271"/>
    </source>
</evidence>
<proteinExistence type="predicted"/>
<evidence type="ECO:0000256" key="1">
    <source>
        <dbReference type="SAM" id="SignalP"/>
    </source>
</evidence>
<evidence type="ECO:0000313" key="2">
    <source>
        <dbReference type="EMBL" id="KAK0418026.1"/>
    </source>
</evidence>
<gene>
    <name evidence="2" type="ORF">QR680_013334</name>
</gene>
<dbReference type="EMBL" id="JAUCMV010000002">
    <property type="protein sequence ID" value="KAK0418026.1"/>
    <property type="molecule type" value="Genomic_DNA"/>
</dbReference>
<keyword evidence="3" id="KW-1185">Reference proteome</keyword>